<dbReference type="OrthoDB" id="4282511at2"/>
<feature type="transmembrane region" description="Helical" evidence="1">
    <location>
        <begin position="229"/>
        <end position="248"/>
    </location>
</feature>
<comment type="caution">
    <text evidence="2">The sequence shown here is derived from an EMBL/GenBank/DDBJ whole genome shotgun (WGS) entry which is preliminary data.</text>
</comment>
<evidence type="ECO:0000313" key="3">
    <source>
        <dbReference type="Proteomes" id="UP000294513"/>
    </source>
</evidence>
<evidence type="ECO:0008006" key="4">
    <source>
        <dbReference type="Google" id="ProtNLM"/>
    </source>
</evidence>
<gene>
    <name evidence="2" type="ORF">E1298_13345</name>
</gene>
<reference evidence="2 3" key="1">
    <citation type="submission" date="2019-03" db="EMBL/GenBank/DDBJ databases">
        <title>Draft genome sequences of novel Actinobacteria.</title>
        <authorList>
            <person name="Sahin N."/>
            <person name="Ay H."/>
            <person name="Saygin H."/>
        </authorList>
    </citation>
    <scope>NUCLEOTIDE SEQUENCE [LARGE SCALE GENOMIC DNA]</scope>
    <source>
        <strain evidence="2 3">H3C3</strain>
    </source>
</reference>
<dbReference type="RefSeq" id="WP_131892884.1">
    <property type="nucleotide sequence ID" value="NZ_SMKU01000053.1"/>
</dbReference>
<dbReference type="Proteomes" id="UP000294513">
    <property type="component" value="Unassembled WGS sequence"/>
</dbReference>
<keyword evidence="1" id="KW-1133">Transmembrane helix</keyword>
<keyword evidence="1" id="KW-0812">Transmembrane</keyword>
<feature type="transmembrane region" description="Helical" evidence="1">
    <location>
        <begin position="81"/>
        <end position="106"/>
    </location>
</feature>
<evidence type="ECO:0000256" key="1">
    <source>
        <dbReference type="SAM" id="Phobius"/>
    </source>
</evidence>
<dbReference type="AlphaFoldDB" id="A0A4R5BVH5"/>
<accession>A0A4R5BVH5</accession>
<name>A0A4R5BVH5_9ACTN</name>
<feature type="transmembrane region" description="Helical" evidence="1">
    <location>
        <begin position="127"/>
        <end position="146"/>
    </location>
</feature>
<proteinExistence type="predicted"/>
<organism evidence="2 3">
    <name type="scientific">Actinomadura rubrisoli</name>
    <dbReference type="NCBI Taxonomy" id="2530368"/>
    <lineage>
        <taxon>Bacteria</taxon>
        <taxon>Bacillati</taxon>
        <taxon>Actinomycetota</taxon>
        <taxon>Actinomycetes</taxon>
        <taxon>Streptosporangiales</taxon>
        <taxon>Thermomonosporaceae</taxon>
        <taxon>Actinomadura</taxon>
    </lineage>
</organism>
<feature type="transmembrane region" description="Helical" evidence="1">
    <location>
        <begin position="196"/>
        <end position="217"/>
    </location>
</feature>
<protein>
    <recommendedName>
        <fullName evidence="4">Ferric oxidoreductase domain-containing protein</fullName>
    </recommendedName>
</protein>
<feature type="transmembrane region" description="Helical" evidence="1">
    <location>
        <begin position="51"/>
        <end position="75"/>
    </location>
</feature>
<sequence length="256" mass="26581">MASDGPPPQRRTGRALAHEGTAAFLAGTGARAPAKNVSPPRRTRAGARRGLVLSSAGAAAAALLLGLGAAFGALLPALRAAGAFLDFYCGVFALVALSLTVMIGLLATDRAVLAPRHRVRAQAVHRAFAFLAVSMLLLHLATQLARHRVGAGQAFLPHSRGHLADVGLGTLAFYLLIIAIAGGVARGRFAAARHPWAWRATHLTAYAAWPLGILHGLTSGRAPAPWVTAGYLLCLAGVALALAARPVLRPRDRRIP</sequence>
<keyword evidence="3" id="KW-1185">Reference proteome</keyword>
<evidence type="ECO:0000313" key="2">
    <source>
        <dbReference type="EMBL" id="TDD90119.1"/>
    </source>
</evidence>
<keyword evidence="1" id="KW-0472">Membrane</keyword>
<feature type="transmembrane region" description="Helical" evidence="1">
    <location>
        <begin position="166"/>
        <end position="184"/>
    </location>
</feature>
<dbReference type="EMBL" id="SMKU01000053">
    <property type="protein sequence ID" value="TDD90119.1"/>
    <property type="molecule type" value="Genomic_DNA"/>
</dbReference>